<dbReference type="OrthoDB" id="2272471at2759"/>
<accession>A0A0C9MGA2</accession>
<keyword evidence="2" id="KW-1185">Reference proteome</keyword>
<proteinExistence type="predicted"/>
<gene>
    <name evidence="1" type="ORF">MAM1_0017d01588</name>
</gene>
<organism evidence="1">
    <name type="scientific">Mucor ambiguus</name>
    <dbReference type="NCBI Taxonomy" id="91626"/>
    <lineage>
        <taxon>Eukaryota</taxon>
        <taxon>Fungi</taxon>
        <taxon>Fungi incertae sedis</taxon>
        <taxon>Mucoromycota</taxon>
        <taxon>Mucoromycotina</taxon>
        <taxon>Mucoromycetes</taxon>
        <taxon>Mucorales</taxon>
        <taxon>Mucorineae</taxon>
        <taxon>Mucoraceae</taxon>
        <taxon>Mucor</taxon>
    </lineage>
</organism>
<evidence type="ECO:0000313" key="2">
    <source>
        <dbReference type="Proteomes" id="UP000053815"/>
    </source>
</evidence>
<dbReference type="EMBL" id="DF836306">
    <property type="protein sequence ID" value="GAN02147.1"/>
    <property type="molecule type" value="Genomic_DNA"/>
</dbReference>
<protein>
    <submittedName>
        <fullName evidence="1">Uncharacterized protein</fullName>
    </submittedName>
</protein>
<reference evidence="1" key="1">
    <citation type="submission" date="2014-09" db="EMBL/GenBank/DDBJ databases">
        <title>Draft genome sequence of an oleaginous Mucoromycotina fungus Mucor ambiguus NBRC6742.</title>
        <authorList>
            <person name="Takeda I."/>
            <person name="Yamane N."/>
            <person name="Morita T."/>
            <person name="Tamano K."/>
            <person name="Machida M."/>
            <person name="Baker S."/>
            <person name="Koike H."/>
        </authorList>
    </citation>
    <scope>NUCLEOTIDE SEQUENCE</scope>
    <source>
        <strain evidence="1">NBRC 6742</strain>
    </source>
</reference>
<name>A0A0C9MGA2_9FUNG</name>
<dbReference type="Proteomes" id="UP000053815">
    <property type="component" value="Unassembled WGS sequence"/>
</dbReference>
<evidence type="ECO:0000313" key="1">
    <source>
        <dbReference type="EMBL" id="GAN02147.1"/>
    </source>
</evidence>
<dbReference type="AlphaFoldDB" id="A0A0C9MGA2"/>
<sequence>MYIPKKNRFEMFLKRKSSTSSNKVSRKIDNHGGINVNSNWSDICTGFIKEVVLRRRASLQDSTDIDNSNNMDLLNDPNLCLDQLSEFQKSYISFPEFSDSTISNESDNDCTTKSVTNSHYWVLSSSSSSSTSSSST</sequence>